<dbReference type="AlphaFoldDB" id="A0A9W6YZI7"/>
<dbReference type="CDD" id="cd09272">
    <property type="entry name" value="RNase_HI_RT_Ty1"/>
    <property type="match status" value="1"/>
</dbReference>
<keyword evidence="4" id="KW-1185">Reference proteome</keyword>
<dbReference type="OrthoDB" id="5423336at2759"/>
<evidence type="ECO:0000256" key="1">
    <source>
        <dbReference type="SAM" id="MobiDB-lite"/>
    </source>
</evidence>
<dbReference type="EMBL" id="BSXU01002200">
    <property type="protein sequence ID" value="GMG35309.1"/>
    <property type="molecule type" value="Genomic_DNA"/>
</dbReference>
<dbReference type="InterPro" id="IPR013103">
    <property type="entry name" value="RVT_2"/>
</dbReference>
<protein>
    <submittedName>
        <fullName evidence="3">Unnamed protein product</fullName>
    </submittedName>
</protein>
<proteinExistence type="predicted"/>
<dbReference type="PANTHER" id="PTHR11439:SF440">
    <property type="entry name" value="INTEGRASE CATALYTIC DOMAIN-CONTAINING PROTEIN"/>
    <property type="match status" value="1"/>
</dbReference>
<dbReference type="SUPFAM" id="SSF56672">
    <property type="entry name" value="DNA/RNA polymerases"/>
    <property type="match status" value="1"/>
</dbReference>
<comment type="caution">
    <text evidence="3">The sequence shown here is derived from an EMBL/GenBank/DDBJ whole genome shotgun (WGS) entry which is preliminary data.</text>
</comment>
<organism evidence="3 4">
    <name type="scientific">Ambrosiozyma monospora</name>
    <name type="common">Yeast</name>
    <name type="synonym">Endomycopsis monosporus</name>
    <dbReference type="NCBI Taxonomy" id="43982"/>
    <lineage>
        <taxon>Eukaryota</taxon>
        <taxon>Fungi</taxon>
        <taxon>Dikarya</taxon>
        <taxon>Ascomycota</taxon>
        <taxon>Saccharomycotina</taxon>
        <taxon>Pichiomycetes</taxon>
        <taxon>Pichiales</taxon>
        <taxon>Pichiaceae</taxon>
        <taxon>Ambrosiozyma</taxon>
    </lineage>
</organism>
<evidence type="ECO:0000313" key="4">
    <source>
        <dbReference type="Proteomes" id="UP001165063"/>
    </source>
</evidence>
<name>A0A9W6YZI7_AMBMO</name>
<dbReference type="Pfam" id="PF07727">
    <property type="entry name" value="RVT_2"/>
    <property type="match status" value="1"/>
</dbReference>
<dbReference type="PANTHER" id="PTHR11439">
    <property type="entry name" value="GAG-POL-RELATED RETROTRANSPOSON"/>
    <property type="match status" value="1"/>
</dbReference>
<gene>
    <name evidence="3" type="ORF">Amon01_000452700</name>
</gene>
<sequence>MNHGGGDNVNSTDVVYGAGSNGNSTDVVYGTEGNGGSTDVVYGAGNDDGNANVVSGVTGDGIDVVYDTGVTGDGVDVVYDTGVTEFPQVGGGSSRTRSSSVSTTHKRQQAFGDNNVDYLGGEGTGHDKDSKHPRTNSQLINYQVKNSSNNIPVQNSLREMELTRQASEMSNQEVIDNAITFEEWENYEDMESLTVDESQRAARALIEDGIIQDSKRNTRTTNPATERIKVPKNLTTTFNDSTTSYVLPVDGHYLRKKTVIRCVSIAKINFDESQLNEEAPTLKQAMNGPDRNKWIAAMEKQLNELVENGTWEENQILTDDPEIKARAVRTQWIFNKKRDGSYKARLVALGNRQSELTFNETYSPTPSYEVLRLVLADAAKTNKDITIMDVKNAYLNAEIDKEIYIHVPKGIQVQYEKIMNHQSVVYKLRKALWGTKQAGRMWNLCWTKFLVSIGFVELKGVSCFFVKFDEHGNVLAELVSWVDDILLSCRNKETSKEIVDEITGRFKCKFSKPDENGYVDLLNIGIKQNFKFGKLDSIELNQAKYIDKLASKYGIHKNMGRSYKTPMDPNFSFDPCKNELGIGGYHLAEKIKKMREIVGGLLYLAQTTRPDIAFAATFYARYTLYPHKLIEGQVKRTLCYLVRTKDYCIRYDRKSDGGLMAYSQEADLEIDPDRLVGFSDADLGGDAHTRKSTVASIFMYANGPIYWKAKGATIAAQSSTEAELAGMVKAGNEMIYLLRVLRFMKAVKSSGKETLFADNTSAIVMAHNSACSARTKHLGLLVAKAHEIEQKDKIIFTYIDTKDQLADILTKPVRAPVLEHILPLILKLS</sequence>
<evidence type="ECO:0000313" key="3">
    <source>
        <dbReference type="EMBL" id="GMG35309.1"/>
    </source>
</evidence>
<accession>A0A9W6YZI7</accession>
<feature type="domain" description="Reverse transcriptase Ty1/copia-type" evidence="2">
    <location>
        <begin position="324"/>
        <end position="561"/>
    </location>
</feature>
<feature type="compositionally biased region" description="Low complexity" evidence="1">
    <location>
        <begin position="94"/>
        <end position="103"/>
    </location>
</feature>
<dbReference type="InterPro" id="IPR043502">
    <property type="entry name" value="DNA/RNA_pol_sf"/>
</dbReference>
<feature type="region of interest" description="Disordered" evidence="1">
    <location>
        <begin position="87"/>
        <end position="134"/>
    </location>
</feature>
<reference evidence="3" key="1">
    <citation type="submission" date="2023-04" db="EMBL/GenBank/DDBJ databases">
        <title>Ambrosiozyma monospora NBRC 1965.</title>
        <authorList>
            <person name="Ichikawa N."/>
            <person name="Sato H."/>
            <person name="Tonouchi N."/>
        </authorList>
    </citation>
    <scope>NUCLEOTIDE SEQUENCE</scope>
    <source>
        <strain evidence="3">NBRC 1965</strain>
    </source>
</reference>
<dbReference type="Proteomes" id="UP001165063">
    <property type="component" value="Unassembled WGS sequence"/>
</dbReference>
<evidence type="ECO:0000259" key="2">
    <source>
        <dbReference type="Pfam" id="PF07727"/>
    </source>
</evidence>